<proteinExistence type="predicted"/>
<sequence length="998" mass="105159">MAQQLLQQTQAELSKALKQLDLHARDLSAQVIRQRAEVQDARSTAEVLKGEKRQALVELKSAHLTAVQTERRLWDSINTVTDGFAVFDVDSRLVLANTAYMQVFCDWPEVAVGITLQRVLEICAYEGVVQLEGQDPADWIAAQLTRWEQNPIPEAVFNLPDGTIVRVCEQRGRGGDVVCLIRDITRSIHHAAELETTRARAEAANRAKSAFLANMSHEIRTPMNGVIGMAEILAESDLTPEQRLYVSSIQSSGGALMEIINDVLDYSKIEAEKLTLVAEPMDLEQCIHEVALMLQPRARARGLDLIVDYDLATPARFIGDPGRLRQVMTNLIGNAVKFTPAGHVLVRVEGQMVQDHVAEGRGLDASDGDALLQDLRITVDDTGIGISAEHLEQIFDEFKQVEEQANRAFEGTGLGLAITRRLVDLMGGAIWVESTPGVGSCFGLDLRLPVAATAAPGADGAVDTSSSGAAEVQPRGIQQPVAGAPVTQGHASRWPVTAGPARDRPARDRPAQESSAAQWLASEKMATGTASDKLTIARPVSEAVASHGPVWASATGQATPNGALQTTAVPLVPTPRAPRTAGPNAQTARPEVEGPVVAAGVPGLPGAGPSAHPLAPHAPAPQAYDPQALSSEAQSGGLSPPEGSSPDQRALDQIGRVLFVDDRSLTCTILSRNLARLRVPVRVAGHDAPLPTAVAPGDGVDLLVIDHDVLGPDVTGKLAHLCTAYPMAAMVVLTAQPTALAETAAVPTGARLVQKPVDFRGILHELAMAAGQSLTASADPGIALRRRDAQPLGHWPRAAADVSGPDVFDVGGPGDPASRRVAAATGHMPYDAHAPGAGGDTGPEAPLALNQGPSAPHGTGVADAGSVAGPSGLNGIRLLVAEDNRTNRLVVDTMLRGQGLDIRFVVNGAHAVAEFQDFRPDIVLMDISMPEMDGREATRRIRALPGGADVPVIALTAHAQASERAAALAAGMTDYLTKPMRKAGLLAVIRQHCAPPTR</sequence>
<dbReference type="SUPFAM" id="SSF55785">
    <property type="entry name" value="PYP-like sensor domain (PAS domain)"/>
    <property type="match status" value="1"/>
</dbReference>
<keyword evidence="16" id="KW-1185">Reference proteome</keyword>
<dbReference type="InterPro" id="IPR035965">
    <property type="entry name" value="PAS-like_dom_sf"/>
</dbReference>
<dbReference type="FunFam" id="1.10.287.130:FF:000002">
    <property type="entry name" value="Two-component osmosensing histidine kinase"/>
    <property type="match status" value="1"/>
</dbReference>
<dbReference type="SUPFAM" id="SSF55874">
    <property type="entry name" value="ATPase domain of HSP90 chaperone/DNA topoisomerase II/histidine kinase"/>
    <property type="match status" value="1"/>
</dbReference>
<keyword evidence="4" id="KW-0808">Transferase</keyword>
<protein>
    <recommendedName>
        <fullName evidence="10">Sensory/regulatory protein RpfC</fullName>
        <ecNumber evidence="2">2.7.13.3</ecNumber>
    </recommendedName>
</protein>
<dbReference type="InterPro" id="IPR004358">
    <property type="entry name" value="Sig_transdc_His_kin-like_C"/>
</dbReference>
<dbReference type="Gene3D" id="1.10.287.130">
    <property type="match status" value="1"/>
</dbReference>
<dbReference type="GO" id="GO:0005524">
    <property type="term" value="F:ATP binding"/>
    <property type="evidence" value="ECO:0007669"/>
    <property type="project" value="UniProtKB-KW"/>
</dbReference>
<dbReference type="OrthoDB" id="9801651at2"/>
<dbReference type="InterPro" id="IPR003661">
    <property type="entry name" value="HisK_dim/P_dom"/>
</dbReference>
<keyword evidence="7" id="KW-0067">ATP-binding</keyword>
<evidence type="ECO:0000256" key="3">
    <source>
        <dbReference type="ARBA" id="ARBA00022553"/>
    </source>
</evidence>
<evidence type="ECO:0000259" key="13">
    <source>
        <dbReference type="PROSITE" id="PS50109"/>
    </source>
</evidence>
<keyword evidence="5" id="KW-0547">Nucleotide-binding</keyword>
<evidence type="ECO:0000256" key="7">
    <source>
        <dbReference type="ARBA" id="ARBA00022840"/>
    </source>
</evidence>
<dbReference type="SMART" id="SM00448">
    <property type="entry name" value="REC"/>
    <property type="match status" value="1"/>
</dbReference>
<evidence type="ECO:0000256" key="1">
    <source>
        <dbReference type="ARBA" id="ARBA00000085"/>
    </source>
</evidence>
<dbReference type="InterPro" id="IPR003594">
    <property type="entry name" value="HATPase_dom"/>
</dbReference>
<dbReference type="Proteomes" id="UP000198539">
    <property type="component" value="Unassembled WGS sequence"/>
</dbReference>
<evidence type="ECO:0000313" key="15">
    <source>
        <dbReference type="EMBL" id="SDW55549.1"/>
    </source>
</evidence>
<dbReference type="InterPro" id="IPR036097">
    <property type="entry name" value="HisK_dim/P_sf"/>
</dbReference>
<dbReference type="FunFam" id="3.30.565.10:FF:000010">
    <property type="entry name" value="Sensor histidine kinase RcsC"/>
    <property type="match status" value="1"/>
</dbReference>
<keyword evidence="6 15" id="KW-0418">Kinase</keyword>
<dbReference type="EC" id="2.7.13.3" evidence="2"/>
<dbReference type="PROSITE" id="PS50110">
    <property type="entry name" value="RESPONSE_REGULATORY"/>
    <property type="match status" value="1"/>
</dbReference>
<name>A0A1H2UIY5_9RHOB</name>
<feature type="domain" description="Response regulatory" evidence="14">
    <location>
        <begin position="877"/>
        <end position="993"/>
    </location>
</feature>
<comment type="catalytic activity">
    <reaction evidence="1">
        <text>ATP + protein L-histidine = ADP + protein N-phospho-L-histidine.</text>
        <dbReference type="EC" id="2.7.13.3"/>
    </reaction>
</comment>
<evidence type="ECO:0000256" key="4">
    <source>
        <dbReference type="ARBA" id="ARBA00022679"/>
    </source>
</evidence>
<dbReference type="STRING" id="564137.SAMN04488238_102385"/>
<dbReference type="CDD" id="cd17546">
    <property type="entry name" value="REC_hyHK_CKI1_RcsC-like"/>
    <property type="match status" value="1"/>
</dbReference>
<dbReference type="InterPro" id="IPR001789">
    <property type="entry name" value="Sig_transdc_resp-reg_receiver"/>
</dbReference>
<dbReference type="Pfam" id="PF00072">
    <property type="entry name" value="Response_reg"/>
    <property type="match status" value="1"/>
</dbReference>
<evidence type="ECO:0000256" key="6">
    <source>
        <dbReference type="ARBA" id="ARBA00022777"/>
    </source>
</evidence>
<dbReference type="PRINTS" id="PR00344">
    <property type="entry name" value="BCTRLSENSOR"/>
</dbReference>
<dbReference type="SMART" id="SM00388">
    <property type="entry name" value="HisKA"/>
    <property type="match status" value="1"/>
</dbReference>
<dbReference type="InterPro" id="IPR005467">
    <property type="entry name" value="His_kinase_dom"/>
</dbReference>
<accession>A0A1H2UIY5</accession>
<evidence type="ECO:0000256" key="12">
    <source>
        <dbReference type="SAM" id="MobiDB-lite"/>
    </source>
</evidence>
<dbReference type="Pfam" id="PF12860">
    <property type="entry name" value="PAS_7"/>
    <property type="match status" value="1"/>
</dbReference>
<dbReference type="GO" id="GO:0000155">
    <property type="term" value="F:phosphorelay sensor kinase activity"/>
    <property type="evidence" value="ECO:0007669"/>
    <property type="project" value="InterPro"/>
</dbReference>
<feature type="region of interest" description="Disordered" evidence="12">
    <location>
        <begin position="572"/>
        <end position="648"/>
    </location>
</feature>
<feature type="domain" description="Histidine kinase" evidence="13">
    <location>
        <begin position="214"/>
        <end position="450"/>
    </location>
</feature>
<dbReference type="CDD" id="cd00082">
    <property type="entry name" value="HisKA"/>
    <property type="match status" value="1"/>
</dbReference>
<keyword evidence="3 11" id="KW-0597">Phosphoprotein</keyword>
<feature type="region of interest" description="Disordered" evidence="12">
    <location>
        <begin position="828"/>
        <end position="866"/>
    </location>
</feature>
<dbReference type="AlphaFoldDB" id="A0A1H2UIY5"/>
<feature type="modified residue" description="4-aspartylphosphate" evidence="11">
    <location>
        <position position="926"/>
    </location>
</feature>
<evidence type="ECO:0000256" key="11">
    <source>
        <dbReference type="PROSITE-ProRule" id="PRU00169"/>
    </source>
</evidence>
<dbReference type="SUPFAM" id="SSF47384">
    <property type="entry name" value="Homodimeric domain of signal transducing histidine kinase"/>
    <property type="match status" value="1"/>
</dbReference>
<dbReference type="PROSITE" id="PS50109">
    <property type="entry name" value="HIS_KIN"/>
    <property type="match status" value="1"/>
</dbReference>
<evidence type="ECO:0000256" key="10">
    <source>
        <dbReference type="ARBA" id="ARBA00068150"/>
    </source>
</evidence>
<gene>
    <name evidence="15" type="ORF">SAMN04488238_102385</name>
</gene>
<comment type="subunit">
    <text evidence="9">At low DSF concentrations, interacts with RpfF.</text>
</comment>
<dbReference type="SUPFAM" id="SSF52172">
    <property type="entry name" value="CheY-like"/>
    <property type="match status" value="2"/>
</dbReference>
<organism evidence="15 16">
    <name type="scientific">Roseicitreum antarcticum</name>
    <dbReference type="NCBI Taxonomy" id="564137"/>
    <lineage>
        <taxon>Bacteria</taxon>
        <taxon>Pseudomonadati</taxon>
        <taxon>Pseudomonadota</taxon>
        <taxon>Alphaproteobacteria</taxon>
        <taxon>Rhodobacterales</taxon>
        <taxon>Paracoccaceae</taxon>
        <taxon>Roseicitreum</taxon>
    </lineage>
</organism>
<dbReference type="CDD" id="cd16922">
    <property type="entry name" value="HATPase_EvgS-ArcB-TorS-like"/>
    <property type="match status" value="1"/>
</dbReference>
<dbReference type="PANTHER" id="PTHR45339">
    <property type="entry name" value="HYBRID SIGNAL TRANSDUCTION HISTIDINE KINASE J"/>
    <property type="match status" value="1"/>
</dbReference>
<dbReference type="InterPro" id="IPR036890">
    <property type="entry name" value="HATPase_C_sf"/>
</dbReference>
<dbReference type="SMART" id="SM00387">
    <property type="entry name" value="HATPase_c"/>
    <property type="match status" value="1"/>
</dbReference>
<dbReference type="Gene3D" id="3.40.50.2300">
    <property type="match status" value="2"/>
</dbReference>
<evidence type="ECO:0000256" key="9">
    <source>
        <dbReference type="ARBA" id="ARBA00064003"/>
    </source>
</evidence>
<reference evidence="15 16" key="1">
    <citation type="submission" date="2016-10" db="EMBL/GenBank/DDBJ databases">
        <authorList>
            <person name="de Groot N.N."/>
        </authorList>
    </citation>
    <scope>NUCLEOTIDE SEQUENCE [LARGE SCALE GENOMIC DNA]</scope>
    <source>
        <strain evidence="15 16">CGMCC 1.8894</strain>
    </source>
</reference>
<dbReference type="RefSeq" id="WP_143033464.1">
    <property type="nucleotide sequence ID" value="NZ_CP061498.1"/>
</dbReference>
<evidence type="ECO:0000256" key="2">
    <source>
        <dbReference type="ARBA" id="ARBA00012438"/>
    </source>
</evidence>
<keyword evidence="8" id="KW-0902">Two-component regulatory system</keyword>
<feature type="compositionally biased region" description="Low complexity" evidence="12">
    <location>
        <begin position="635"/>
        <end position="646"/>
    </location>
</feature>
<dbReference type="InterPro" id="IPR011006">
    <property type="entry name" value="CheY-like_superfamily"/>
</dbReference>
<dbReference type="Pfam" id="PF02518">
    <property type="entry name" value="HATPase_c"/>
    <property type="match status" value="1"/>
</dbReference>
<dbReference type="Pfam" id="PF00512">
    <property type="entry name" value="HisKA"/>
    <property type="match status" value="1"/>
</dbReference>
<dbReference type="Gene3D" id="3.30.565.10">
    <property type="entry name" value="Histidine kinase-like ATPase, C-terminal domain"/>
    <property type="match status" value="1"/>
</dbReference>
<feature type="compositionally biased region" description="Low complexity" evidence="12">
    <location>
        <begin position="593"/>
        <end position="621"/>
    </location>
</feature>
<evidence type="ECO:0000259" key="14">
    <source>
        <dbReference type="PROSITE" id="PS50110"/>
    </source>
</evidence>
<evidence type="ECO:0000256" key="8">
    <source>
        <dbReference type="ARBA" id="ARBA00023012"/>
    </source>
</evidence>
<feature type="compositionally biased region" description="Basic and acidic residues" evidence="12">
    <location>
        <begin position="501"/>
        <end position="511"/>
    </location>
</feature>
<evidence type="ECO:0000313" key="16">
    <source>
        <dbReference type="Proteomes" id="UP000198539"/>
    </source>
</evidence>
<dbReference type="PANTHER" id="PTHR45339:SF1">
    <property type="entry name" value="HYBRID SIGNAL TRANSDUCTION HISTIDINE KINASE J"/>
    <property type="match status" value="1"/>
</dbReference>
<evidence type="ECO:0000256" key="5">
    <source>
        <dbReference type="ARBA" id="ARBA00022741"/>
    </source>
</evidence>
<feature type="region of interest" description="Disordered" evidence="12">
    <location>
        <begin position="456"/>
        <end position="518"/>
    </location>
</feature>
<dbReference type="EMBL" id="FNOM01000002">
    <property type="protein sequence ID" value="SDW55549.1"/>
    <property type="molecule type" value="Genomic_DNA"/>
</dbReference>